<dbReference type="Gene3D" id="1.20.1440.20">
    <property type="entry name" value="LemA-like domain"/>
    <property type="match status" value="1"/>
</dbReference>
<evidence type="ECO:0000256" key="5">
    <source>
        <dbReference type="ARBA" id="ARBA00023136"/>
    </source>
</evidence>
<evidence type="ECO:0000256" key="2">
    <source>
        <dbReference type="ARBA" id="ARBA00008854"/>
    </source>
</evidence>
<comment type="caution">
    <text evidence="7">The sequence shown here is derived from an EMBL/GenBank/DDBJ whole genome shotgun (WGS) entry which is preliminary data.</text>
</comment>
<protein>
    <submittedName>
        <fullName evidence="7">LemA family protein</fullName>
    </submittedName>
</protein>
<keyword evidence="4 6" id="KW-1133">Transmembrane helix</keyword>
<reference evidence="7 8" key="1">
    <citation type="journal article" date="2020" name="Int. J. Syst. Evol. Microbiol.">
        <title>Ureaplasma miroungigenitalium sp. nov. isolated from northern elephant seals (Mirounga angustirostris) and Ureaplasma zalophigenitalium sp. nov. isolated from California sea lions (Zalophus californianus).</title>
        <authorList>
            <person name="Volokhov D.V."/>
            <person name="Gulland F.M."/>
            <person name="Gao Y."/>
            <person name="Chizhikov V.E."/>
        </authorList>
    </citation>
    <scope>NUCLEOTIDE SEQUENCE [LARGE SCALE GENOMIC DNA]</scope>
    <source>
        <strain evidence="7 8">CSL7644-GEN</strain>
    </source>
</reference>
<dbReference type="PANTHER" id="PTHR34478:SF1">
    <property type="entry name" value="PROTEIN LEMA"/>
    <property type="match status" value="1"/>
</dbReference>
<comment type="subcellular location">
    <subcellularLocation>
        <location evidence="1">Membrane</location>
        <topology evidence="1">Single-pass membrane protein</topology>
    </subcellularLocation>
</comment>
<evidence type="ECO:0000256" key="6">
    <source>
        <dbReference type="SAM" id="Phobius"/>
    </source>
</evidence>
<feature type="transmembrane region" description="Helical" evidence="6">
    <location>
        <begin position="37"/>
        <end position="56"/>
    </location>
</feature>
<dbReference type="SUPFAM" id="SSF140478">
    <property type="entry name" value="LemA-like"/>
    <property type="match status" value="1"/>
</dbReference>
<comment type="similarity">
    <text evidence="2">Belongs to the LemA family.</text>
</comment>
<dbReference type="Pfam" id="PF04011">
    <property type="entry name" value="LemA"/>
    <property type="match status" value="1"/>
</dbReference>
<gene>
    <name evidence="7" type="ORF">OF365_01495</name>
</gene>
<keyword evidence="8" id="KW-1185">Reference proteome</keyword>
<dbReference type="PANTHER" id="PTHR34478">
    <property type="entry name" value="PROTEIN LEMA"/>
    <property type="match status" value="1"/>
</dbReference>
<evidence type="ECO:0000256" key="3">
    <source>
        <dbReference type="ARBA" id="ARBA00022692"/>
    </source>
</evidence>
<proteinExistence type="inferred from homology"/>
<accession>A0ABT3BPV6</accession>
<evidence type="ECO:0000313" key="8">
    <source>
        <dbReference type="Proteomes" id="UP001207252"/>
    </source>
</evidence>
<evidence type="ECO:0000256" key="1">
    <source>
        <dbReference type="ARBA" id="ARBA00004167"/>
    </source>
</evidence>
<sequence length="220" mass="25056">MSNLNLWEEQSPEGLHPNVANKPFAAKASAGQKTLYVIFWIASIIVLCIPMIVWVVRTKNSFVAEQNDVNEASSQIQINQAKRFDTLNKLVEQVRSHYKFEKTVLDDVTSNRGLKLTNDIQKDEQVISQVQKVVNVAFERYPDLKSSTIVMELMSTSTWLENEISSARRMYNALATNWNAKIMTFMPVIIAEKMKLKSMPVYAAAQKERQDVSMSSLSDF</sequence>
<evidence type="ECO:0000256" key="4">
    <source>
        <dbReference type="ARBA" id="ARBA00022989"/>
    </source>
</evidence>
<dbReference type="EMBL" id="JAOXHJ010000002">
    <property type="protein sequence ID" value="MCV3754038.1"/>
    <property type="molecule type" value="Genomic_DNA"/>
</dbReference>
<dbReference type="RefSeq" id="WP_263817842.1">
    <property type="nucleotide sequence ID" value="NZ_JAOXHJ010000002.1"/>
</dbReference>
<name>A0ABT3BPV6_9BACT</name>
<keyword evidence="3 6" id="KW-0812">Transmembrane</keyword>
<dbReference type="Proteomes" id="UP001207252">
    <property type="component" value="Unassembled WGS sequence"/>
</dbReference>
<dbReference type="InterPro" id="IPR007156">
    <property type="entry name" value="MamQ_LemA"/>
</dbReference>
<keyword evidence="5 6" id="KW-0472">Membrane</keyword>
<dbReference type="InterPro" id="IPR023353">
    <property type="entry name" value="LemA-like_dom_sf"/>
</dbReference>
<evidence type="ECO:0000313" key="7">
    <source>
        <dbReference type="EMBL" id="MCV3754038.1"/>
    </source>
</evidence>
<organism evidence="7 8">
    <name type="scientific">Ureaplasma zalophigenitalium</name>
    <dbReference type="NCBI Taxonomy" id="907723"/>
    <lineage>
        <taxon>Bacteria</taxon>
        <taxon>Bacillati</taxon>
        <taxon>Mycoplasmatota</taxon>
        <taxon>Mycoplasmoidales</taxon>
        <taxon>Mycoplasmoidaceae</taxon>
        <taxon>Ureaplasma</taxon>
    </lineage>
</organism>